<dbReference type="InterPro" id="IPR019986">
    <property type="entry name" value="YloV-like"/>
</dbReference>
<protein>
    <submittedName>
        <fullName evidence="2">DAK2 domain fusion protein YloV</fullName>
    </submittedName>
</protein>
<dbReference type="SMART" id="SM01120">
    <property type="entry name" value="Dak2"/>
    <property type="match status" value="1"/>
</dbReference>
<dbReference type="InterPro" id="IPR048394">
    <property type="entry name" value="FakA-like_M"/>
</dbReference>
<dbReference type="Proteomes" id="UP000070355">
    <property type="component" value="Unassembled WGS sequence"/>
</dbReference>
<dbReference type="OrthoDB" id="9760324at2"/>
<dbReference type="AlphaFoldDB" id="A0A134A3F9"/>
<evidence type="ECO:0000259" key="1">
    <source>
        <dbReference type="PROSITE" id="PS51480"/>
    </source>
</evidence>
<organism evidence="2 3">
    <name type="scientific">Gemella haemolysans</name>
    <dbReference type="NCBI Taxonomy" id="1379"/>
    <lineage>
        <taxon>Bacteria</taxon>
        <taxon>Bacillati</taxon>
        <taxon>Bacillota</taxon>
        <taxon>Bacilli</taxon>
        <taxon>Bacillales</taxon>
        <taxon>Gemellaceae</taxon>
        <taxon>Gemella</taxon>
    </lineage>
</organism>
<dbReference type="GO" id="GO:0006071">
    <property type="term" value="P:glycerol metabolic process"/>
    <property type="evidence" value="ECO:0007669"/>
    <property type="project" value="InterPro"/>
</dbReference>
<evidence type="ECO:0000313" key="3">
    <source>
        <dbReference type="Proteomes" id="UP000070355"/>
    </source>
</evidence>
<dbReference type="InterPro" id="IPR036117">
    <property type="entry name" value="DhaL_dom_sf"/>
</dbReference>
<dbReference type="Gene3D" id="1.25.40.340">
    <property type="match status" value="1"/>
</dbReference>
<sequence length="549" mass="60295">MEKINGLVLAEMIDLGSKNLAKNAEKINALNVFPVPDGDTGTNMNLSMSSGAKETAANVVENIGELGKSFSKGLLMGARGNSGVILSQLFRGMSQYIADKKEVNAKEFAEAIQNGVSIAYKAIIKPVEGTILTVAREAAEAGLKAAENTTSVVEVMEAIYAEAQASLKRTPELLPILKEVGVVDSGGQGLVCVYQGFVAALKGEKIEGLEAVETNVVDMQFEDNHDMDFMNPEDIVYGFCTEFTVRLDKEKKEFNEDKFREDMSKFGDSLLVISDSEFVKIHVHTETPGDVFNYGQQYGELIKIKSDNMREQHREVLRKQEAKQTTAPKELKEQAMISISMGAGLSKVLTSMGVDYIVEGGQTMNPSTEDIMKAIKEVNAKNIFIFPNNKNIQLAAKQAAELAEENVFVVESKTAPQGLAAVMVYNPQAAAEENFANMQEVLSTVSTLEVTHAVRDTNIEGVEIKKDEFMGIRNGKIVVSNLSLNTVLEELLEKSLDEDSEIVTLYLGEESTEEYTDFLEQLIEEKYPDVEVELIESGQPVYPYIIGVE</sequence>
<dbReference type="InterPro" id="IPR004007">
    <property type="entry name" value="DhaL_dom"/>
</dbReference>
<dbReference type="PROSITE" id="PS51480">
    <property type="entry name" value="DHAL"/>
    <property type="match status" value="1"/>
</dbReference>
<dbReference type="Pfam" id="PF21645">
    <property type="entry name" value="FakA-like_M"/>
    <property type="match status" value="1"/>
</dbReference>
<dbReference type="InterPro" id="IPR050270">
    <property type="entry name" value="DegV_domain_contain"/>
</dbReference>
<dbReference type="EMBL" id="LSDC01000023">
    <property type="protein sequence ID" value="KXB62261.1"/>
    <property type="molecule type" value="Genomic_DNA"/>
</dbReference>
<evidence type="ECO:0000313" key="2">
    <source>
        <dbReference type="EMBL" id="KXB62261.1"/>
    </source>
</evidence>
<reference evidence="3" key="1">
    <citation type="submission" date="2016-01" db="EMBL/GenBank/DDBJ databases">
        <authorList>
            <person name="Mitreva M."/>
            <person name="Pepin K.H."/>
            <person name="Mihindukulasuriya K.A."/>
            <person name="Fulton R."/>
            <person name="Fronick C."/>
            <person name="O'Laughlin M."/>
            <person name="Miner T."/>
            <person name="Herter B."/>
            <person name="Rosa B.A."/>
            <person name="Cordes M."/>
            <person name="Tomlinson C."/>
            <person name="Wollam A."/>
            <person name="Palsikar V.B."/>
            <person name="Mardis E.R."/>
            <person name="Wilson R.K."/>
        </authorList>
    </citation>
    <scope>NUCLEOTIDE SEQUENCE [LARGE SCALE GENOMIC DNA]</scope>
    <source>
        <strain evidence="3">DNF01167</strain>
    </source>
</reference>
<feature type="domain" description="DhaL" evidence="1">
    <location>
        <begin position="7"/>
        <end position="199"/>
    </location>
</feature>
<dbReference type="SMART" id="SM01121">
    <property type="entry name" value="Dak1_2"/>
    <property type="match status" value="1"/>
</dbReference>
<accession>A0A134A3F9</accession>
<proteinExistence type="predicted"/>
<gene>
    <name evidence="2" type="ORF">HMPREF3186_00437</name>
</gene>
<name>A0A134A3F9_9BACL</name>
<dbReference type="PATRIC" id="fig|1379.3.peg.433"/>
<dbReference type="Pfam" id="PF13684">
    <property type="entry name" value="FakA-like_C"/>
    <property type="match status" value="1"/>
</dbReference>
<comment type="caution">
    <text evidence="2">The sequence shown here is derived from an EMBL/GenBank/DDBJ whole genome shotgun (WGS) entry which is preliminary data.</text>
</comment>
<dbReference type="NCBIfam" id="TIGR03599">
    <property type="entry name" value="YloV"/>
    <property type="match status" value="1"/>
</dbReference>
<dbReference type="Pfam" id="PF02734">
    <property type="entry name" value="Dak2"/>
    <property type="match status" value="1"/>
</dbReference>
<dbReference type="SUPFAM" id="SSF101473">
    <property type="entry name" value="DhaL-like"/>
    <property type="match status" value="1"/>
</dbReference>
<dbReference type="GO" id="GO:0004371">
    <property type="term" value="F:glycerone kinase activity"/>
    <property type="evidence" value="ECO:0007669"/>
    <property type="project" value="InterPro"/>
</dbReference>
<dbReference type="PANTHER" id="PTHR33434:SF4">
    <property type="entry name" value="PHOSPHATASE PROTEIN"/>
    <property type="match status" value="1"/>
</dbReference>
<dbReference type="PANTHER" id="PTHR33434">
    <property type="entry name" value="DEGV DOMAIN-CONTAINING PROTEIN DR_1986-RELATED"/>
    <property type="match status" value="1"/>
</dbReference>
<dbReference type="InterPro" id="IPR033470">
    <property type="entry name" value="FakA-like_C"/>
</dbReference>
<dbReference type="STRING" id="1379.HMPREF3186_00437"/>